<feature type="domain" description="Beta-lactamase-related" evidence="2">
    <location>
        <begin position="59"/>
        <end position="385"/>
    </location>
</feature>
<keyword evidence="1" id="KW-0732">Signal</keyword>
<proteinExistence type="predicted"/>
<protein>
    <submittedName>
        <fullName evidence="3">Beta-lactamase</fullName>
        <ecNumber evidence="3">3.5.2.6</ecNumber>
    </submittedName>
</protein>
<dbReference type="AlphaFoldDB" id="A0A108U510"/>
<organism evidence="3 4">
    <name type="scientific">Lysobacter capsici AZ78</name>
    <dbReference type="NCBI Taxonomy" id="1444315"/>
    <lineage>
        <taxon>Bacteria</taxon>
        <taxon>Pseudomonadati</taxon>
        <taxon>Pseudomonadota</taxon>
        <taxon>Gammaproteobacteria</taxon>
        <taxon>Lysobacterales</taxon>
        <taxon>Lysobacteraceae</taxon>
        <taxon>Lysobacter</taxon>
    </lineage>
</organism>
<accession>A0A108U510</accession>
<comment type="caution">
    <text evidence="3">The sequence shown here is derived from an EMBL/GenBank/DDBJ whole genome shotgun (WGS) entry which is preliminary data.</text>
</comment>
<keyword evidence="4" id="KW-1185">Reference proteome</keyword>
<dbReference type="PROSITE" id="PS00146">
    <property type="entry name" value="BETA_LACTAMASE_A"/>
    <property type="match status" value="1"/>
</dbReference>
<reference evidence="3 4" key="1">
    <citation type="journal article" date="2014" name="Genome Announc.">
        <title>Draft Genome Sequence of Lysobacter capsici AZ78, a Bacterium Antagonistic to Plant-Pathogenic Oomycetes.</title>
        <authorList>
            <person name="Puopolo G."/>
            <person name="Sonego P."/>
            <person name="Engelen K."/>
            <person name="Pertot I."/>
        </authorList>
    </citation>
    <scope>NUCLEOTIDE SEQUENCE [LARGE SCALE GENOMIC DNA]</scope>
    <source>
        <strain evidence="3 4">AZ78</strain>
    </source>
</reference>
<dbReference type="InterPro" id="IPR023650">
    <property type="entry name" value="Beta-lactam_class-A_AS"/>
</dbReference>
<sequence>MTTMKSMMLACTLAIGLLGATAHAQTPAEPDAARLKAAIERGLRPSIVKAGETMPTWTLQERMAHHKIPGVAIAIVKDGKLLYAAGYGVREAGTHDAVDADTLFSVGSVSKMIAAATTLQLVAHGRIDLDRDVNAYLKSWRIPAAPAIKNPTVTMRMLLSHTSGLGVHGFQDYLPHETLPTLVQTLNGTPPAKNDPVRLQYEPGTRSDYSGGGIMLEQQIIEDLTGQPLDAVARAQVFEPAGMRRSTYENPLSPTRGNIAKAHDGNGALTALPRGWQTFPEQAASGLWTSANDLGAFVGALIQSYRGQGGLLPQAIALQMMSEVSPGVRGLGPELGGSGKARRFFHNGDNDSYHAAIEGYPETGYGFAILTNGENGGRIRGEIRNAISDALDDGMKPPIRTIALDLSAPAYADYAGSYRLDPAVPMDIRSALADWFDFDSMTVKVADGAISIDLPDGPTASPLLPLSPTRFFASAAGAELEFHRNARGVVHAVSVVAGNSRAYYRRQVAQPAGAGAEPDRPRP</sequence>
<dbReference type="InterPro" id="IPR001466">
    <property type="entry name" value="Beta-lactam-related"/>
</dbReference>
<evidence type="ECO:0000313" key="4">
    <source>
        <dbReference type="Proteomes" id="UP000023435"/>
    </source>
</evidence>
<feature type="signal peptide" evidence="1">
    <location>
        <begin position="1"/>
        <end position="24"/>
    </location>
</feature>
<keyword evidence="3" id="KW-0378">Hydrolase</keyword>
<evidence type="ECO:0000256" key="1">
    <source>
        <dbReference type="SAM" id="SignalP"/>
    </source>
</evidence>
<dbReference type="PANTHER" id="PTHR46825:SF12">
    <property type="entry name" value="PENICILLIN-BINDING PROTEIN 4"/>
    <property type="match status" value="1"/>
</dbReference>
<evidence type="ECO:0000313" key="3">
    <source>
        <dbReference type="EMBL" id="KWS02695.1"/>
    </source>
</evidence>
<dbReference type="GO" id="GO:0008800">
    <property type="term" value="F:beta-lactamase activity"/>
    <property type="evidence" value="ECO:0007669"/>
    <property type="project" value="UniProtKB-EC"/>
</dbReference>
<dbReference type="Proteomes" id="UP000023435">
    <property type="component" value="Unassembled WGS sequence"/>
</dbReference>
<dbReference type="PANTHER" id="PTHR46825">
    <property type="entry name" value="D-ALANYL-D-ALANINE-CARBOXYPEPTIDASE/ENDOPEPTIDASE AMPH"/>
    <property type="match status" value="1"/>
</dbReference>
<dbReference type="EMBL" id="JAJA02000001">
    <property type="protein sequence ID" value="KWS02695.1"/>
    <property type="molecule type" value="Genomic_DNA"/>
</dbReference>
<dbReference type="SUPFAM" id="SSF56601">
    <property type="entry name" value="beta-lactamase/transpeptidase-like"/>
    <property type="match status" value="1"/>
</dbReference>
<evidence type="ECO:0000259" key="2">
    <source>
        <dbReference type="Pfam" id="PF00144"/>
    </source>
</evidence>
<dbReference type="Gene3D" id="3.40.710.10">
    <property type="entry name" value="DD-peptidase/beta-lactamase superfamily"/>
    <property type="match status" value="1"/>
</dbReference>
<dbReference type="InterPro" id="IPR050491">
    <property type="entry name" value="AmpC-like"/>
</dbReference>
<gene>
    <name evidence="3" type="ORF">AZ78_0239</name>
</gene>
<feature type="chain" id="PRO_5007131508" evidence="1">
    <location>
        <begin position="25"/>
        <end position="523"/>
    </location>
</feature>
<dbReference type="Pfam" id="PF00144">
    <property type="entry name" value="Beta-lactamase"/>
    <property type="match status" value="1"/>
</dbReference>
<dbReference type="EC" id="3.5.2.6" evidence="3"/>
<name>A0A108U510_9GAMM</name>
<dbReference type="InterPro" id="IPR012338">
    <property type="entry name" value="Beta-lactam/transpept-like"/>
</dbReference>